<keyword evidence="3" id="KW-1185">Reference proteome</keyword>
<dbReference type="Proteomes" id="UP001159363">
    <property type="component" value="Chromosome 6"/>
</dbReference>
<comment type="caution">
    <text evidence="2">The sequence shown here is derived from an EMBL/GenBank/DDBJ whole genome shotgun (WGS) entry which is preliminary data.</text>
</comment>
<dbReference type="EMBL" id="JARBHB010000007">
    <property type="protein sequence ID" value="KAJ8878380.1"/>
    <property type="molecule type" value="Genomic_DNA"/>
</dbReference>
<evidence type="ECO:0000256" key="1">
    <source>
        <dbReference type="SAM" id="MobiDB-lite"/>
    </source>
</evidence>
<organism evidence="2 3">
    <name type="scientific">Dryococelus australis</name>
    <dbReference type="NCBI Taxonomy" id="614101"/>
    <lineage>
        <taxon>Eukaryota</taxon>
        <taxon>Metazoa</taxon>
        <taxon>Ecdysozoa</taxon>
        <taxon>Arthropoda</taxon>
        <taxon>Hexapoda</taxon>
        <taxon>Insecta</taxon>
        <taxon>Pterygota</taxon>
        <taxon>Neoptera</taxon>
        <taxon>Polyneoptera</taxon>
        <taxon>Phasmatodea</taxon>
        <taxon>Verophasmatodea</taxon>
        <taxon>Anareolatae</taxon>
        <taxon>Phasmatidae</taxon>
        <taxon>Eurycanthinae</taxon>
        <taxon>Dryococelus</taxon>
    </lineage>
</organism>
<evidence type="ECO:0000313" key="2">
    <source>
        <dbReference type="EMBL" id="KAJ8878380.1"/>
    </source>
</evidence>
<reference evidence="2 3" key="1">
    <citation type="submission" date="2023-02" db="EMBL/GenBank/DDBJ databases">
        <title>LHISI_Scaffold_Assembly.</title>
        <authorList>
            <person name="Stuart O.P."/>
            <person name="Cleave R."/>
            <person name="Magrath M.J.L."/>
            <person name="Mikheyev A.S."/>
        </authorList>
    </citation>
    <scope>NUCLEOTIDE SEQUENCE [LARGE SCALE GENOMIC DNA]</scope>
    <source>
        <strain evidence="2">Daus_M_001</strain>
        <tissue evidence="2">Leg muscle</tissue>
    </source>
</reference>
<proteinExistence type="predicted"/>
<gene>
    <name evidence="2" type="ORF">PR048_018957</name>
</gene>
<name>A0ABQ9H288_9NEOP</name>
<evidence type="ECO:0000313" key="3">
    <source>
        <dbReference type="Proteomes" id="UP001159363"/>
    </source>
</evidence>
<accession>A0ABQ9H288</accession>
<protein>
    <submittedName>
        <fullName evidence="2">Uncharacterized protein</fullName>
    </submittedName>
</protein>
<feature type="region of interest" description="Disordered" evidence="1">
    <location>
        <begin position="156"/>
        <end position="185"/>
    </location>
</feature>
<sequence length="338" mass="36393">MSTTPRLLHVWVAPGSSRVDETPAIAGEHVVAALPVTSAAVASLMWGSHSIPHHSRQPKAQALAAAPETCGPTKRPVYPASMAAQDEEVHLLQSLAYRNLHSISNPETPPLHFPSASIAWGSLTIPIKFSWLCALLQCCQQARPGKMMPGGGCLSTARGTRPSGGESTEPEVGTRTRHQSGEEARTSSTSTCWPLCTLSSCEPAAATWSAITHIISAPPACNTNHNQALNTRYSFHTANWSVPYTLHLNTEHTAYSAWQKLSNHLHDHYLPLASHQGELGSIPGRATPAFSHVGIVRDGRCHWLTDFLGDLPFSPPFHYGVAPYSPQSPSSTLKTSRC</sequence>